<name>A0ABR0R5Z3_GOSAR</name>
<proteinExistence type="predicted"/>
<gene>
    <name evidence="1" type="ORF">PVK06_002882</name>
</gene>
<organism evidence="1 2">
    <name type="scientific">Gossypium arboreum</name>
    <name type="common">Tree cotton</name>
    <name type="synonym">Gossypium nanking</name>
    <dbReference type="NCBI Taxonomy" id="29729"/>
    <lineage>
        <taxon>Eukaryota</taxon>
        <taxon>Viridiplantae</taxon>
        <taxon>Streptophyta</taxon>
        <taxon>Embryophyta</taxon>
        <taxon>Tracheophyta</taxon>
        <taxon>Spermatophyta</taxon>
        <taxon>Magnoliopsida</taxon>
        <taxon>eudicotyledons</taxon>
        <taxon>Gunneridae</taxon>
        <taxon>Pentapetalae</taxon>
        <taxon>rosids</taxon>
        <taxon>malvids</taxon>
        <taxon>Malvales</taxon>
        <taxon>Malvaceae</taxon>
        <taxon>Malvoideae</taxon>
        <taxon>Gossypium</taxon>
    </lineage>
</organism>
<accession>A0ABR0R5Z3</accession>
<evidence type="ECO:0000313" key="1">
    <source>
        <dbReference type="EMBL" id="KAK5846589.1"/>
    </source>
</evidence>
<evidence type="ECO:0000313" key="2">
    <source>
        <dbReference type="Proteomes" id="UP001358586"/>
    </source>
</evidence>
<keyword evidence="2" id="KW-1185">Reference proteome</keyword>
<protein>
    <submittedName>
        <fullName evidence="1">Uncharacterized protein</fullName>
    </submittedName>
</protein>
<dbReference type="Proteomes" id="UP001358586">
    <property type="component" value="Chromosome 1"/>
</dbReference>
<dbReference type="EMBL" id="JARKNE010000001">
    <property type="protein sequence ID" value="KAK5846589.1"/>
    <property type="molecule type" value="Genomic_DNA"/>
</dbReference>
<comment type="caution">
    <text evidence="1">The sequence shown here is derived from an EMBL/GenBank/DDBJ whole genome shotgun (WGS) entry which is preliminary data.</text>
</comment>
<reference evidence="1 2" key="1">
    <citation type="submission" date="2023-03" db="EMBL/GenBank/DDBJ databases">
        <title>WGS of Gossypium arboreum.</title>
        <authorList>
            <person name="Yu D."/>
        </authorList>
    </citation>
    <scope>NUCLEOTIDE SEQUENCE [LARGE SCALE GENOMIC DNA]</scope>
    <source>
        <tissue evidence="1">Leaf</tissue>
    </source>
</reference>
<sequence length="88" mass="10115">MAVFVDMEKPLISQVLINDRSTCDGKDDSTEVMYNESTRVTTEDAFGPWMVVERKSRRNQSGKWNQQARYSEENSIGTRFTTLSSLED</sequence>